<dbReference type="Pfam" id="PF01420">
    <property type="entry name" value="Methylase_S"/>
    <property type="match status" value="1"/>
</dbReference>
<evidence type="ECO:0000259" key="4">
    <source>
        <dbReference type="Pfam" id="PF01420"/>
    </source>
</evidence>
<evidence type="ECO:0000256" key="1">
    <source>
        <dbReference type="ARBA" id="ARBA00010923"/>
    </source>
</evidence>
<gene>
    <name evidence="5" type="ORF">WGH24286_00464</name>
</gene>
<dbReference type="PANTHER" id="PTHR30408:SF12">
    <property type="entry name" value="TYPE I RESTRICTION ENZYME MJAVIII SPECIFICITY SUBUNIT"/>
    <property type="match status" value="1"/>
</dbReference>
<evidence type="ECO:0000313" key="5">
    <source>
        <dbReference type="EMBL" id="CAH0418048.1"/>
    </source>
</evidence>
<evidence type="ECO:0000313" key="6">
    <source>
        <dbReference type="Proteomes" id="UP000789719"/>
    </source>
</evidence>
<dbReference type="InterPro" id="IPR000055">
    <property type="entry name" value="Restrct_endonuc_typeI_TRD"/>
</dbReference>
<feature type="domain" description="Type I restriction modification DNA specificity" evidence="4">
    <location>
        <begin position="2"/>
        <end position="141"/>
    </location>
</feature>
<evidence type="ECO:0000256" key="2">
    <source>
        <dbReference type="ARBA" id="ARBA00022747"/>
    </source>
</evidence>
<proteinExistence type="inferred from homology"/>
<dbReference type="EMBL" id="CAKKNT010000003">
    <property type="protein sequence ID" value="CAH0418048.1"/>
    <property type="molecule type" value="Genomic_DNA"/>
</dbReference>
<dbReference type="Proteomes" id="UP000789719">
    <property type="component" value="Unassembled WGS sequence"/>
</dbReference>
<reference evidence="5 6" key="1">
    <citation type="submission" date="2021-11" db="EMBL/GenBank/DDBJ databases">
        <authorList>
            <person name="Depoorter E."/>
        </authorList>
    </citation>
    <scope>NUCLEOTIDE SEQUENCE [LARGE SCALE GENOMIC DNA]</scope>
    <source>
        <strain evidence="5 6">LMG 24286</strain>
    </source>
</reference>
<sequence>MKLGDIIDIKVGLNSSRLTTDDARQQTGYTYDDLQVDLGSGISDQVNLELVTSLVGSQTSAIISATNRAKVLNQNFARINMDATIIDPYYLCYLLNESHDIMRQKETLKQGSTLPKITPQIIKELQVSLPPIEQQQKIGRIYYLANQQYQLMQQNAHQQHQAMMRIINTI</sequence>
<comment type="caution">
    <text evidence="5">The sequence shown here is derived from an EMBL/GenBank/DDBJ whole genome shotgun (WGS) entry which is preliminary data.</text>
</comment>
<dbReference type="Gene3D" id="3.90.220.20">
    <property type="entry name" value="DNA methylase specificity domains"/>
    <property type="match status" value="1"/>
</dbReference>
<dbReference type="InterPro" id="IPR052021">
    <property type="entry name" value="Type-I_RS_S_subunit"/>
</dbReference>
<organism evidence="5 6">
    <name type="scientific">Periweissella ghanensis</name>
    <dbReference type="NCBI Taxonomy" id="467997"/>
    <lineage>
        <taxon>Bacteria</taxon>
        <taxon>Bacillati</taxon>
        <taxon>Bacillota</taxon>
        <taxon>Bacilli</taxon>
        <taxon>Lactobacillales</taxon>
        <taxon>Lactobacillaceae</taxon>
        <taxon>Periweissella</taxon>
    </lineage>
</organism>
<name>A0ABM8Z9N8_9LACO</name>
<protein>
    <recommendedName>
        <fullName evidence="4">Type I restriction modification DNA specificity domain-containing protein</fullName>
    </recommendedName>
</protein>
<dbReference type="PANTHER" id="PTHR30408">
    <property type="entry name" value="TYPE-1 RESTRICTION ENZYME ECOKI SPECIFICITY PROTEIN"/>
    <property type="match status" value="1"/>
</dbReference>
<keyword evidence="3" id="KW-0238">DNA-binding</keyword>
<comment type="similarity">
    <text evidence="1">Belongs to the type-I restriction system S methylase family.</text>
</comment>
<dbReference type="SUPFAM" id="SSF116734">
    <property type="entry name" value="DNA methylase specificity domain"/>
    <property type="match status" value="1"/>
</dbReference>
<dbReference type="RefSeq" id="WP_230098153.1">
    <property type="nucleotide sequence ID" value="NZ_CAKKNT010000003.1"/>
</dbReference>
<accession>A0ABM8Z9N8</accession>
<evidence type="ECO:0000256" key="3">
    <source>
        <dbReference type="ARBA" id="ARBA00023125"/>
    </source>
</evidence>
<keyword evidence="2" id="KW-0680">Restriction system</keyword>
<dbReference type="InterPro" id="IPR044946">
    <property type="entry name" value="Restrct_endonuc_typeI_TRD_sf"/>
</dbReference>
<keyword evidence="6" id="KW-1185">Reference proteome</keyword>